<protein>
    <recommendedName>
        <fullName evidence="3">S-locus receptor kinase C-terminal domain-containing protein</fullName>
    </recommendedName>
</protein>
<keyword evidence="2" id="KW-1185">Reference proteome</keyword>
<name>A0A103YJQ6_CYNCS</name>
<reference evidence="1 2" key="1">
    <citation type="journal article" date="2016" name="Sci. Rep.">
        <title>The genome sequence of the outbreeding globe artichoke constructed de novo incorporating a phase-aware low-pass sequencing strategy of F1 progeny.</title>
        <authorList>
            <person name="Scaglione D."/>
            <person name="Reyes-Chin-Wo S."/>
            <person name="Acquadro A."/>
            <person name="Froenicke L."/>
            <person name="Portis E."/>
            <person name="Beitel C."/>
            <person name="Tirone M."/>
            <person name="Mauro R."/>
            <person name="Lo Monaco A."/>
            <person name="Mauromicale G."/>
            <person name="Faccioli P."/>
            <person name="Cattivelli L."/>
            <person name="Rieseberg L."/>
            <person name="Michelmore R."/>
            <person name="Lanteri S."/>
        </authorList>
    </citation>
    <scope>NUCLEOTIDE SEQUENCE [LARGE SCALE GENOMIC DNA]</scope>
    <source>
        <strain evidence="1">2C</strain>
    </source>
</reference>
<comment type="caution">
    <text evidence="1">The sequence shown here is derived from an EMBL/GenBank/DDBJ whole genome shotgun (WGS) entry which is preliminary data.</text>
</comment>
<accession>A0A103YJQ6</accession>
<evidence type="ECO:0000313" key="1">
    <source>
        <dbReference type="EMBL" id="KVI10414.1"/>
    </source>
</evidence>
<dbReference type="EMBL" id="LEKV01001020">
    <property type="protein sequence ID" value="KVI10414.1"/>
    <property type="molecule type" value="Genomic_DNA"/>
</dbReference>
<dbReference type="Gramene" id="KVI10414">
    <property type="protein sequence ID" value="KVI10414"/>
    <property type="gene ID" value="Ccrd_011162"/>
</dbReference>
<dbReference type="Proteomes" id="UP000243975">
    <property type="component" value="Unassembled WGS sequence"/>
</dbReference>
<evidence type="ECO:0008006" key="3">
    <source>
        <dbReference type="Google" id="ProtNLM"/>
    </source>
</evidence>
<proteinExistence type="predicted"/>
<sequence>MLRSIQVGLLCVQNNQEDRPDMSIVVMMLSSDGQQPELKHLGFYTEVGNENSNDVQTPNSCNNFTITDVIAR</sequence>
<gene>
    <name evidence="1" type="ORF">Ccrd_011162</name>
</gene>
<organism evidence="1 2">
    <name type="scientific">Cynara cardunculus var. scolymus</name>
    <name type="common">Globe artichoke</name>
    <name type="synonym">Cynara scolymus</name>
    <dbReference type="NCBI Taxonomy" id="59895"/>
    <lineage>
        <taxon>Eukaryota</taxon>
        <taxon>Viridiplantae</taxon>
        <taxon>Streptophyta</taxon>
        <taxon>Embryophyta</taxon>
        <taxon>Tracheophyta</taxon>
        <taxon>Spermatophyta</taxon>
        <taxon>Magnoliopsida</taxon>
        <taxon>eudicotyledons</taxon>
        <taxon>Gunneridae</taxon>
        <taxon>Pentapetalae</taxon>
        <taxon>asterids</taxon>
        <taxon>campanulids</taxon>
        <taxon>Asterales</taxon>
        <taxon>Asteraceae</taxon>
        <taxon>Carduoideae</taxon>
        <taxon>Cardueae</taxon>
        <taxon>Carduinae</taxon>
        <taxon>Cynara</taxon>
    </lineage>
</organism>
<evidence type="ECO:0000313" key="2">
    <source>
        <dbReference type="Proteomes" id="UP000243975"/>
    </source>
</evidence>
<dbReference type="STRING" id="59895.A0A103YJQ6"/>
<dbReference type="AlphaFoldDB" id="A0A103YJQ6"/>
<dbReference type="OMA" id="CNNFTIT"/>